<keyword evidence="3" id="KW-1185">Reference proteome</keyword>
<name>D8M9W1_BLAHO</name>
<dbReference type="EMBL" id="FN668689">
    <property type="protein sequence ID" value="CBK24850.2"/>
    <property type="molecule type" value="Genomic_DNA"/>
</dbReference>
<dbReference type="GeneID" id="24921549"/>
<evidence type="ECO:0000313" key="2">
    <source>
        <dbReference type="EMBL" id="CBK24850.2"/>
    </source>
</evidence>
<evidence type="ECO:0000256" key="1">
    <source>
        <dbReference type="SAM" id="MobiDB-lite"/>
    </source>
</evidence>
<organism evidence="2">
    <name type="scientific">Blastocystis hominis</name>
    <dbReference type="NCBI Taxonomy" id="12968"/>
    <lineage>
        <taxon>Eukaryota</taxon>
        <taxon>Sar</taxon>
        <taxon>Stramenopiles</taxon>
        <taxon>Bigyra</taxon>
        <taxon>Opalozoa</taxon>
        <taxon>Opalinata</taxon>
        <taxon>Blastocystidae</taxon>
        <taxon>Blastocystis</taxon>
    </lineage>
</organism>
<dbReference type="Proteomes" id="UP000008312">
    <property type="component" value="Unassembled WGS sequence"/>
</dbReference>
<dbReference type="InParanoid" id="D8M9W1"/>
<feature type="region of interest" description="Disordered" evidence="1">
    <location>
        <begin position="237"/>
        <end position="284"/>
    </location>
</feature>
<proteinExistence type="predicted"/>
<evidence type="ECO:0000313" key="3">
    <source>
        <dbReference type="Proteomes" id="UP000008312"/>
    </source>
</evidence>
<reference evidence="2" key="1">
    <citation type="submission" date="2010-02" db="EMBL/GenBank/DDBJ databases">
        <title>Sequencing and annotation of the Blastocystis hominis genome.</title>
        <authorList>
            <person name="Wincker P."/>
        </authorList>
    </citation>
    <scope>NUCLEOTIDE SEQUENCE</scope>
    <source>
        <strain evidence="2">Singapore isolate B</strain>
    </source>
</reference>
<accession>D8M9W1</accession>
<gene>
    <name evidence="2" type="ORF">GSBLH_T00004525001</name>
</gene>
<feature type="compositionally biased region" description="Pro residues" evidence="1">
    <location>
        <begin position="192"/>
        <end position="206"/>
    </location>
</feature>
<feature type="region of interest" description="Disordered" evidence="1">
    <location>
        <begin position="186"/>
        <end position="216"/>
    </location>
</feature>
<sequence>MRYNHIPDECYNEISREIDHYSSPMFMCYSHLLIATEDKWKDTGITGILVVVTCRKLKTNLLRIYDSSIYRCLFEIELYDRCEDNIVFGTRCFVLPFKKASFCFLFEDIEDTNQCRLKILEVASYYGGSTSSEAPTPTKKKGHQSVSISRIQNIQLTNHSGTELTNVTGENILNVLYSKVRNSRALKKKAVSPPPSAPPPLPPVPIESPAQAERSELRKQVDARVFSFDTISEEDVPEIPALPVDPSRPSLVQKPRKQQQVAVEIPVLRTPPTSGDPGLSGEREMLRAQLRSQRFDDL</sequence>
<protein>
    <recommendedName>
        <fullName evidence="4">WH1 domain-containing protein</fullName>
    </recommendedName>
</protein>
<dbReference type="AlphaFoldDB" id="D8M9W1"/>
<evidence type="ECO:0008006" key="4">
    <source>
        <dbReference type="Google" id="ProtNLM"/>
    </source>
</evidence>
<dbReference type="RefSeq" id="XP_012898898.1">
    <property type="nucleotide sequence ID" value="XM_013043444.1"/>
</dbReference>